<protein>
    <submittedName>
        <fullName evidence="1">Uncharacterized protein</fullName>
    </submittedName>
</protein>
<organism evidence="1 2">
    <name type="scientific">Roseateles hydrophilus</name>
    <dbReference type="NCBI Taxonomy" id="2975054"/>
    <lineage>
        <taxon>Bacteria</taxon>
        <taxon>Pseudomonadati</taxon>
        <taxon>Pseudomonadota</taxon>
        <taxon>Betaproteobacteria</taxon>
        <taxon>Burkholderiales</taxon>
        <taxon>Sphaerotilaceae</taxon>
        <taxon>Roseateles</taxon>
    </lineage>
</organism>
<name>A0ACC6CDS6_9BURK</name>
<sequence>MKTLTVTARIKGPLISGGGYMTFDGLLAAAVFAQTQDLEQAHERLPLARTGGMYHASAALLEPLQVGRRAIVQGMRPGPELFPWLKKNAAGNVHRAFSNMPDNILSSYRAFDADQVSWSCEGDPDAIWPLLEALPMIGKKRSTEVLQWSITDGDLDGVVGYADEPLRPVPAWLWKGEHKHVLADVCWRPAYWDPRHKAPCYVC</sequence>
<dbReference type="EMBL" id="JAPPUY010000004">
    <property type="protein sequence ID" value="MCY4746450.1"/>
    <property type="molecule type" value="Genomic_DNA"/>
</dbReference>
<gene>
    <name evidence="1" type="ORF">NYO99_15815</name>
</gene>
<accession>A0ACC6CDS6</accession>
<proteinExistence type="predicted"/>
<comment type="caution">
    <text evidence="1">The sequence shown here is derived from an EMBL/GenBank/DDBJ whole genome shotgun (WGS) entry which is preliminary data.</text>
</comment>
<evidence type="ECO:0000313" key="1">
    <source>
        <dbReference type="EMBL" id="MCY4746450.1"/>
    </source>
</evidence>
<reference evidence="1" key="1">
    <citation type="submission" date="2022-08" db="EMBL/GenBank/DDBJ databases">
        <title>Genome sequencing of Pelomonas sp. UHG3.</title>
        <authorList>
            <person name="So Y."/>
        </authorList>
    </citation>
    <scope>NUCLEOTIDE SEQUENCE</scope>
    <source>
        <strain evidence="1">UHG3</strain>
    </source>
</reference>
<dbReference type="Proteomes" id="UP001076464">
    <property type="component" value="Unassembled WGS sequence"/>
</dbReference>
<keyword evidence="2" id="KW-1185">Reference proteome</keyword>
<evidence type="ECO:0000313" key="2">
    <source>
        <dbReference type="Proteomes" id="UP001076464"/>
    </source>
</evidence>